<keyword evidence="3" id="KW-0963">Cytoplasm</keyword>
<name>A0ABR6GSY2_9BURK</name>
<dbReference type="CDD" id="cd07503">
    <property type="entry name" value="HAD_HisB-N"/>
    <property type="match status" value="1"/>
</dbReference>
<evidence type="ECO:0000256" key="2">
    <source>
        <dbReference type="ARBA" id="ARBA00005628"/>
    </source>
</evidence>
<dbReference type="NCBIfam" id="TIGR01656">
    <property type="entry name" value="Histidinol-ppas"/>
    <property type="match status" value="1"/>
</dbReference>
<dbReference type="PANTHER" id="PTHR42891:SF1">
    <property type="entry name" value="D-GLYCERO-BETA-D-MANNO-HEPTOSE-1,7-BISPHOSPHATE 7-PHOSPHATASE"/>
    <property type="match status" value="1"/>
</dbReference>
<dbReference type="RefSeq" id="WP_184294726.1">
    <property type="nucleotide sequence ID" value="NZ_JACHXO010000004.1"/>
</dbReference>
<dbReference type="SUPFAM" id="SSF56784">
    <property type="entry name" value="HAD-like"/>
    <property type="match status" value="1"/>
</dbReference>
<dbReference type="InterPro" id="IPR036412">
    <property type="entry name" value="HAD-like_sf"/>
</dbReference>
<proteinExistence type="inferred from homology"/>
<evidence type="ECO:0000313" key="11">
    <source>
        <dbReference type="EMBL" id="MBB3195174.1"/>
    </source>
</evidence>
<evidence type="ECO:0000256" key="4">
    <source>
        <dbReference type="ARBA" id="ARBA00022723"/>
    </source>
</evidence>
<dbReference type="NCBIfam" id="TIGR01662">
    <property type="entry name" value="HAD-SF-IIIA"/>
    <property type="match status" value="1"/>
</dbReference>
<comment type="similarity">
    <text evidence="2">Belongs to the GmhB family.</text>
</comment>
<dbReference type="Proteomes" id="UP000574369">
    <property type="component" value="Unassembled WGS sequence"/>
</dbReference>
<evidence type="ECO:0000256" key="1">
    <source>
        <dbReference type="ARBA" id="ARBA00004496"/>
    </source>
</evidence>
<evidence type="ECO:0000256" key="8">
    <source>
        <dbReference type="SAM" id="MobiDB-lite"/>
    </source>
</evidence>
<dbReference type="EMBL" id="JACHXO010000004">
    <property type="protein sequence ID" value="MBB3195174.1"/>
    <property type="molecule type" value="Genomic_DNA"/>
</dbReference>
<organism evidence="11 12">
    <name type="scientific">Roseateles terrae</name>
    <dbReference type="NCBI Taxonomy" id="431060"/>
    <lineage>
        <taxon>Bacteria</taxon>
        <taxon>Pseudomonadati</taxon>
        <taxon>Pseudomonadota</taxon>
        <taxon>Betaproteobacteria</taxon>
        <taxon>Burkholderiales</taxon>
        <taxon>Sphaerotilaceae</taxon>
        <taxon>Roseateles</taxon>
    </lineage>
</organism>
<accession>A0ABR6GSY2</accession>
<evidence type="ECO:0000256" key="7">
    <source>
        <dbReference type="ARBA" id="ARBA00031828"/>
    </source>
</evidence>
<gene>
    <name evidence="11" type="ORF">FHS28_002577</name>
</gene>
<keyword evidence="5" id="KW-0378">Hydrolase</keyword>
<dbReference type="InterPro" id="IPR027417">
    <property type="entry name" value="P-loop_NTPase"/>
</dbReference>
<feature type="domain" description="Nucleotidyl transferase" evidence="9">
    <location>
        <begin position="12"/>
        <end position="240"/>
    </location>
</feature>
<comment type="caution">
    <text evidence="11">The sequence shown here is derived from an EMBL/GenBank/DDBJ whole genome shotgun (WGS) entry which is preliminary data.</text>
</comment>
<dbReference type="Pfam" id="PF13242">
    <property type="entry name" value="Hydrolase_like"/>
    <property type="match status" value="1"/>
</dbReference>
<sequence>MTQSFGPCTVAILAGGMGTRLKVRTGSLPKPMAPIHGRPVLQHQIELCRRHGFTRIALLVHYEHETIRAHFGDGSAFGVELHYCVEGEARGTAGALVDALDTMDRRFLVLYGDTYADVDLTALWRHHIGAEAAATLLLHPNDHPHDSDLVEVDDEGRVLAVHAYPHPEGAAYRNLVNAALYVMERSLLPDVIPLDRKSDLAKHTFPAMLDKGLRLLAHITPEYIKDMGTPERLDKVERDITVGLPERLSGRQPRTAVFLDRDGTLNVEVHHLSRPNQLQLIPGAGDAVRMLNRAGVLAVGVTNQPVVARGDVTLAELARIHATLDHQLGASKAYLDRMYVCPHHPDRGFPGEVPALKIDCDCRKPRTGMIDRAIRELGIGRGQSWMVGDTTGDLLAGQRAGLRTVLVRTGHAGLDGKYPIDADYVMPDLSAAVHWILEGHPALSHQLLPVSAAAATARLVLIAGPARAGKSSAARVLAEQLRDARTAVHVLSLDGWLRPAAQRAEGGGVLQRYDLDAFKATLMPVLASSARHVIQVPSYARKSREVLPGRPVSIGPQDLLIVEGVPALMDDALNALADVRVFLDLPDDERRARLTADYVWRGENDTDLQHRLDSRERDELPAVRASANEATHHLSSTTRLS</sequence>
<dbReference type="SUPFAM" id="SSF53448">
    <property type="entry name" value="Nucleotide-diphospho-sugar transferases"/>
    <property type="match status" value="1"/>
</dbReference>
<evidence type="ECO:0000259" key="10">
    <source>
        <dbReference type="Pfam" id="PF00485"/>
    </source>
</evidence>
<feature type="domain" description="Phosphoribulokinase/uridine kinase" evidence="10">
    <location>
        <begin position="462"/>
        <end position="607"/>
    </location>
</feature>
<dbReference type="InterPro" id="IPR004446">
    <property type="entry name" value="Heptose_bisP_phosphatase"/>
</dbReference>
<keyword evidence="6" id="KW-0119">Carbohydrate metabolism</keyword>
<dbReference type="InterPro" id="IPR029044">
    <property type="entry name" value="Nucleotide-diphossugar_trans"/>
</dbReference>
<protein>
    <recommendedName>
        <fullName evidence="7">D,D-heptose 1,7-bisphosphate phosphatase</fullName>
    </recommendedName>
</protein>
<dbReference type="InterPro" id="IPR005835">
    <property type="entry name" value="NTP_transferase_dom"/>
</dbReference>
<evidence type="ECO:0000256" key="5">
    <source>
        <dbReference type="ARBA" id="ARBA00022801"/>
    </source>
</evidence>
<dbReference type="Pfam" id="PF00483">
    <property type="entry name" value="NTP_transferase"/>
    <property type="match status" value="1"/>
</dbReference>
<dbReference type="InterPro" id="IPR006083">
    <property type="entry name" value="PRK/URK"/>
</dbReference>
<dbReference type="InterPro" id="IPR006543">
    <property type="entry name" value="Histidinol-phos"/>
</dbReference>
<dbReference type="CDD" id="cd04181">
    <property type="entry name" value="NTP_transferase"/>
    <property type="match status" value="1"/>
</dbReference>
<dbReference type="Gene3D" id="3.90.550.10">
    <property type="entry name" value="Spore Coat Polysaccharide Biosynthesis Protein SpsA, Chain A"/>
    <property type="match status" value="1"/>
</dbReference>
<dbReference type="InterPro" id="IPR006549">
    <property type="entry name" value="HAD-SF_hydro_IIIA"/>
</dbReference>
<comment type="subcellular location">
    <subcellularLocation>
        <location evidence="1">Cytoplasm</location>
    </subcellularLocation>
</comment>
<reference evidence="11 12" key="1">
    <citation type="submission" date="2020-08" db="EMBL/GenBank/DDBJ databases">
        <title>Genomic Encyclopedia of Type Strains, Phase III (KMG-III): the genomes of soil and plant-associated and newly described type strains.</title>
        <authorList>
            <person name="Whitman W."/>
        </authorList>
    </citation>
    <scope>NUCLEOTIDE SEQUENCE [LARGE SCALE GENOMIC DNA]</scope>
    <source>
        <strain evidence="11 12">CECT 7247</strain>
    </source>
</reference>
<dbReference type="SUPFAM" id="SSF52540">
    <property type="entry name" value="P-loop containing nucleoside triphosphate hydrolases"/>
    <property type="match status" value="1"/>
</dbReference>
<dbReference type="Gene3D" id="3.40.50.1000">
    <property type="entry name" value="HAD superfamily/HAD-like"/>
    <property type="match status" value="1"/>
</dbReference>
<dbReference type="PANTHER" id="PTHR42891">
    <property type="entry name" value="D-GLYCERO-BETA-D-MANNO-HEPTOSE-1,7-BISPHOSPHATE 7-PHOSPHATASE"/>
    <property type="match status" value="1"/>
</dbReference>
<keyword evidence="4" id="KW-0479">Metal-binding</keyword>
<dbReference type="Gene3D" id="3.40.50.300">
    <property type="entry name" value="P-loop containing nucleotide triphosphate hydrolases"/>
    <property type="match status" value="1"/>
</dbReference>
<dbReference type="Pfam" id="PF00485">
    <property type="entry name" value="PRK"/>
    <property type="match status" value="1"/>
</dbReference>
<evidence type="ECO:0000256" key="3">
    <source>
        <dbReference type="ARBA" id="ARBA00022490"/>
    </source>
</evidence>
<feature type="compositionally biased region" description="Basic and acidic residues" evidence="8">
    <location>
        <begin position="610"/>
        <end position="621"/>
    </location>
</feature>
<dbReference type="InterPro" id="IPR023214">
    <property type="entry name" value="HAD_sf"/>
</dbReference>
<keyword evidence="12" id="KW-1185">Reference proteome</keyword>
<feature type="region of interest" description="Disordered" evidence="8">
    <location>
        <begin position="610"/>
        <end position="641"/>
    </location>
</feature>
<evidence type="ECO:0000256" key="6">
    <source>
        <dbReference type="ARBA" id="ARBA00023277"/>
    </source>
</evidence>
<evidence type="ECO:0000259" key="9">
    <source>
        <dbReference type="Pfam" id="PF00483"/>
    </source>
</evidence>
<evidence type="ECO:0000313" key="12">
    <source>
        <dbReference type="Proteomes" id="UP000574369"/>
    </source>
</evidence>